<dbReference type="AlphaFoldDB" id="A0A7H8N248"/>
<reference evidence="1 2" key="1">
    <citation type="submission" date="2020-06" db="EMBL/GenBank/DDBJ databases">
        <title>Genome mining for natural products.</title>
        <authorList>
            <person name="Zhang B."/>
            <person name="Shi J."/>
            <person name="Ge H."/>
        </authorList>
    </citation>
    <scope>NUCLEOTIDE SEQUENCE [LARGE SCALE GENOMIC DNA]</scope>
    <source>
        <strain evidence="1 2">NA00687</strain>
    </source>
</reference>
<dbReference type="Gene3D" id="3.10.129.10">
    <property type="entry name" value="Hotdog Thioesterase"/>
    <property type="match status" value="1"/>
</dbReference>
<dbReference type="Proteomes" id="UP000509303">
    <property type="component" value="Chromosome"/>
</dbReference>
<name>A0A7H8N248_9ACTN</name>
<dbReference type="InterPro" id="IPR029069">
    <property type="entry name" value="HotDog_dom_sf"/>
</dbReference>
<dbReference type="InterPro" id="IPR050563">
    <property type="entry name" value="4-hydroxybenzoyl-CoA_TE"/>
</dbReference>
<keyword evidence="2" id="KW-1185">Reference proteome</keyword>
<gene>
    <name evidence="1" type="ORF">HUT08_01910</name>
</gene>
<dbReference type="RefSeq" id="WP_176160202.1">
    <property type="nucleotide sequence ID" value="NZ_CP054929.1"/>
</dbReference>
<dbReference type="PANTHER" id="PTHR31793:SF2">
    <property type="entry name" value="BLR1345 PROTEIN"/>
    <property type="match status" value="1"/>
</dbReference>
<dbReference type="SUPFAM" id="SSF54637">
    <property type="entry name" value="Thioesterase/thiol ester dehydrase-isomerase"/>
    <property type="match status" value="1"/>
</dbReference>
<dbReference type="PANTHER" id="PTHR31793">
    <property type="entry name" value="4-HYDROXYBENZOYL-COA THIOESTERASE FAMILY MEMBER"/>
    <property type="match status" value="1"/>
</dbReference>
<organism evidence="1 2">
    <name type="scientific">Streptomyces buecherae</name>
    <dbReference type="NCBI Taxonomy" id="2763006"/>
    <lineage>
        <taxon>Bacteria</taxon>
        <taxon>Bacillati</taxon>
        <taxon>Actinomycetota</taxon>
        <taxon>Actinomycetes</taxon>
        <taxon>Kitasatosporales</taxon>
        <taxon>Streptomycetaceae</taxon>
        <taxon>Streptomyces</taxon>
    </lineage>
</organism>
<accession>A0A7H8N248</accession>
<dbReference type="CDD" id="cd00586">
    <property type="entry name" value="4HBT"/>
    <property type="match status" value="1"/>
</dbReference>
<protein>
    <submittedName>
        <fullName evidence="1">Thioesterase family protein</fullName>
    </submittedName>
</protein>
<evidence type="ECO:0000313" key="2">
    <source>
        <dbReference type="Proteomes" id="UP000509303"/>
    </source>
</evidence>
<dbReference type="Pfam" id="PF13279">
    <property type="entry name" value="4HBT_2"/>
    <property type="match status" value="1"/>
</dbReference>
<proteinExistence type="predicted"/>
<sequence length="183" mass="19304">MSGAPGPLPPHREPVRAEWIDYNGHLSEAYYVLVFGHATDALMDGIGLDAAYRQRTGCSLYTVEAHVRYLREVSAGSELTVRSRPLGVDAGKVRFVHEMYAAPAGSSPEAGPTAPGSAGTAPEGELVATEELFALHVDQHTGRSAPLPDRARQELAARVEAAPPWAGRGIRPVAGGAAVATDR</sequence>
<dbReference type="EMBL" id="CP054929">
    <property type="protein sequence ID" value="QKW48505.1"/>
    <property type="molecule type" value="Genomic_DNA"/>
</dbReference>
<evidence type="ECO:0000313" key="1">
    <source>
        <dbReference type="EMBL" id="QKW48505.1"/>
    </source>
</evidence>
<dbReference type="GO" id="GO:0047617">
    <property type="term" value="F:fatty acyl-CoA hydrolase activity"/>
    <property type="evidence" value="ECO:0007669"/>
    <property type="project" value="TreeGrafter"/>
</dbReference>